<organism evidence="4">
    <name type="scientific">Lotharella globosa</name>
    <dbReference type="NCBI Taxonomy" id="91324"/>
    <lineage>
        <taxon>Eukaryota</taxon>
        <taxon>Sar</taxon>
        <taxon>Rhizaria</taxon>
        <taxon>Cercozoa</taxon>
        <taxon>Chlorarachniophyceae</taxon>
        <taxon>Lotharella</taxon>
    </lineage>
</organism>
<dbReference type="Pfam" id="PF00188">
    <property type="entry name" value="CAP"/>
    <property type="match status" value="1"/>
</dbReference>
<feature type="domain" description="SCP" evidence="3">
    <location>
        <begin position="149"/>
        <end position="332"/>
    </location>
</feature>
<sequence length="335" mass="37761">MDTGGVGRKKKPISKDLREKLRAQKRRAERDSAYLRQSRITKDKMADLVLKRLAGNKEQKNGSGGGTTGTNGTGTIRMGKVSDFNRVRRLQTQIDQVRQNKNKHWRNTRLGRKRVFTVSDLEKMAEERQKAVSNFGNKHELDKIGKEALKYTNEFRAKHGKPPLEWHQALCDIGRVHSKDMGDGKVPFSHVGFKERVAKYPMRHSAAAENLAMNGGIPEAQVARVSVNGWIDSPGCHTPISIFRFLASKHLFLFFFCIVLSETGVSPSTVNGLGSLLLLACGVCFRIAYLFWTVFPPNPPFRHRKNLLSEQTLCGIGVYKNAKGQYYLTQLFART</sequence>
<evidence type="ECO:0000256" key="2">
    <source>
        <dbReference type="SAM" id="Phobius"/>
    </source>
</evidence>
<dbReference type="Gene3D" id="3.40.33.10">
    <property type="entry name" value="CAP"/>
    <property type="match status" value="1"/>
</dbReference>
<dbReference type="CDD" id="cd05379">
    <property type="entry name" value="CAP_bacterial"/>
    <property type="match status" value="1"/>
</dbReference>
<dbReference type="AlphaFoldDB" id="A0A7S3Z4T2"/>
<dbReference type="PANTHER" id="PTHR31157">
    <property type="entry name" value="SCP DOMAIN-CONTAINING PROTEIN"/>
    <property type="match status" value="1"/>
</dbReference>
<feature type="compositionally biased region" description="Gly residues" evidence="1">
    <location>
        <begin position="62"/>
        <end position="72"/>
    </location>
</feature>
<evidence type="ECO:0000313" key="4">
    <source>
        <dbReference type="EMBL" id="CAE0671782.1"/>
    </source>
</evidence>
<protein>
    <recommendedName>
        <fullName evidence="3">SCP domain-containing protein</fullName>
    </recommendedName>
</protein>
<dbReference type="PANTHER" id="PTHR31157:SF1">
    <property type="entry name" value="SCP DOMAIN-CONTAINING PROTEIN"/>
    <property type="match status" value="1"/>
</dbReference>
<keyword evidence="2" id="KW-1133">Transmembrane helix</keyword>
<dbReference type="InterPro" id="IPR014044">
    <property type="entry name" value="CAP_dom"/>
</dbReference>
<feature type="transmembrane region" description="Helical" evidence="2">
    <location>
        <begin position="251"/>
        <end position="270"/>
    </location>
</feature>
<reference evidence="4" key="1">
    <citation type="submission" date="2021-01" db="EMBL/GenBank/DDBJ databases">
        <authorList>
            <person name="Corre E."/>
            <person name="Pelletier E."/>
            <person name="Niang G."/>
            <person name="Scheremetjew M."/>
            <person name="Finn R."/>
            <person name="Kale V."/>
            <person name="Holt S."/>
            <person name="Cochrane G."/>
            <person name="Meng A."/>
            <person name="Brown T."/>
            <person name="Cohen L."/>
        </authorList>
    </citation>
    <scope>NUCLEOTIDE SEQUENCE</scope>
    <source>
        <strain evidence="4">CCCM811</strain>
    </source>
</reference>
<gene>
    <name evidence="4" type="ORF">LGLO00237_LOCUS23431</name>
</gene>
<dbReference type="SUPFAM" id="SSF55797">
    <property type="entry name" value="PR-1-like"/>
    <property type="match status" value="1"/>
</dbReference>
<accession>A0A7S3Z4T2</accession>
<keyword evidence="2" id="KW-0472">Membrane</keyword>
<dbReference type="InterPro" id="IPR035940">
    <property type="entry name" value="CAP_sf"/>
</dbReference>
<name>A0A7S3Z4T2_9EUKA</name>
<keyword evidence="2" id="KW-0812">Transmembrane</keyword>
<feature type="region of interest" description="Disordered" evidence="1">
    <location>
        <begin position="54"/>
        <end position="78"/>
    </location>
</feature>
<dbReference type="EMBL" id="HBIV01032887">
    <property type="protein sequence ID" value="CAE0671782.1"/>
    <property type="molecule type" value="Transcribed_RNA"/>
</dbReference>
<proteinExistence type="predicted"/>
<feature type="transmembrane region" description="Helical" evidence="2">
    <location>
        <begin position="276"/>
        <end position="295"/>
    </location>
</feature>
<evidence type="ECO:0000256" key="1">
    <source>
        <dbReference type="SAM" id="MobiDB-lite"/>
    </source>
</evidence>
<evidence type="ECO:0000259" key="3">
    <source>
        <dbReference type="Pfam" id="PF00188"/>
    </source>
</evidence>